<dbReference type="AlphaFoldDB" id="A0A2V2F371"/>
<dbReference type="STRING" id="1034346.GCA_000313565_01683"/>
<dbReference type="Proteomes" id="UP000247612">
    <property type="component" value="Unassembled WGS sequence"/>
</dbReference>
<proteinExistence type="predicted"/>
<gene>
    <name evidence="2" type="ORF">DES51_104190</name>
    <name evidence="1" type="ORF">MQE39_09215</name>
</gene>
<evidence type="ECO:0000313" key="1">
    <source>
        <dbReference type="EMBL" id="MDY5168293.1"/>
    </source>
</evidence>
<organism evidence="2 3">
    <name type="scientific">Dielma fastidiosa</name>
    <dbReference type="NCBI Taxonomy" id="1034346"/>
    <lineage>
        <taxon>Bacteria</taxon>
        <taxon>Bacillati</taxon>
        <taxon>Bacillota</taxon>
        <taxon>Erysipelotrichia</taxon>
        <taxon>Erysipelotrichales</taxon>
        <taxon>Erysipelotrichaceae</taxon>
        <taxon>Dielma</taxon>
    </lineage>
</organism>
<reference evidence="2 3" key="1">
    <citation type="submission" date="2018-05" db="EMBL/GenBank/DDBJ databases">
        <title>Genomic Encyclopedia of Type Strains, Phase IV (KMG-IV): sequencing the most valuable type-strain genomes for metagenomic binning, comparative biology and taxonomic classification.</title>
        <authorList>
            <person name="Goeker M."/>
        </authorList>
    </citation>
    <scope>NUCLEOTIDE SEQUENCE [LARGE SCALE GENOMIC DNA]</scope>
    <source>
        <strain evidence="2 3">JC118</strain>
    </source>
</reference>
<dbReference type="SUPFAM" id="SSF159245">
    <property type="entry name" value="AttH-like"/>
    <property type="match status" value="1"/>
</dbReference>
<protein>
    <recommendedName>
        <fullName evidence="4">Tocopherol cyclase-like protein</fullName>
    </recommendedName>
</protein>
<dbReference type="EMBL" id="QJKH01000004">
    <property type="protein sequence ID" value="PXX80185.1"/>
    <property type="molecule type" value="Genomic_DNA"/>
</dbReference>
<name>A0A2V2F371_9FIRM</name>
<comment type="caution">
    <text evidence="2">The sequence shown here is derived from an EMBL/GenBank/DDBJ whole genome shotgun (WGS) entry which is preliminary data.</text>
</comment>
<dbReference type="RefSeq" id="WP_022937986.1">
    <property type="nucleotide sequence ID" value="NZ_BAABZA010000006.1"/>
</dbReference>
<accession>A0A2V2F371</accession>
<evidence type="ECO:0000313" key="3">
    <source>
        <dbReference type="Proteomes" id="UP000247612"/>
    </source>
</evidence>
<reference evidence="1" key="2">
    <citation type="submission" date="2022-03" db="EMBL/GenBank/DDBJ databases">
        <title>First case of bacteraemia caused by Dielma fastidiosa in a patient hospitalised with diverticulitis.</title>
        <authorList>
            <person name="Forman-Ankjaer B."/>
            <person name="Hvid-Jensen F."/>
            <person name="Kobel C.M."/>
            <person name="Greve T."/>
        </authorList>
    </citation>
    <scope>NUCLEOTIDE SEQUENCE</scope>
    <source>
        <strain evidence="1">AUH_DF_2021</strain>
    </source>
</reference>
<dbReference type="PANTHER" id="PTHR35309:SF4">
    <property type="entry name" value="TOCOPHEROL CYCLASE"/>
    <property type="match status" value="1"/>
</dbReference>
<dbReference type="InterPro" id="IPR025893">
    <property type="entry name" value="Tocopherol_cyclase"/>
</dbReference>
<dbReference type="GO" id="GO:0009976">
    <property type="term" value="F:tocopherol cyclase activity"/>
    <property type="evidence" value="ECO:0007669"/>
    <property type="project" value="InterPro"/>
</dbReference>
<keyword evidence="3" id="KW-1185">Reference proteome</keyword>
<evidence type="ECO:0000313" key="2">
    <source>
        <dbReference type="EMBL" id="PXX80185.1"/>
    </source>
</evidence>
<dbReference type="Proteomes" id="UP001276902">
    <property type="component" value="Unassembled WGS sequence"/>
</dbReference>
<dbReference type="EMBL" id="JALDAW010000013">
    <property type="protein sequence ID" value="MDY5168293.1"/>
    <property type="molecule type" value="Genomic_DNA"/>
</dbReference>
<dbReference type="OrthoDB" id="9772627at2"/>
<evidence type="ECO:0008006" key="4">
    <source>
        <dbReference type="Google" id="ProtNLM"/>
    </source>
</evidence>
<sequence>MAKNYFEGWYYKHQFKDDTLICIPGIHDEEGVRRGFIQLVFRDQNRYLEFTEDEIGTVSDTCVELGKNIFTCYGIHLDNEWILADLSYGEFKPLRYDIMGPFVWLPRMECSHGVLSLYHNVYGRICWDNEEIKVDGIGYIEKDKGTSFPSEYCWFQSNAFNSEACVLFAMARIPYLGFKFWGHFAVVYDGVKEYRFATYLGAELLQCDKTHLRLKQGSYYLRIKVHFREGVPLKAPDAGSMKRIIHEAVMCEGEIWLYKKSELIFHECTPAASYEVCMND</sequence>
<dbReference type="PANTHER" id="PTHR35309">
    <property type="match status" value="1"/>
</dbReference>